<evidence type="ECO:0008006" key="3">
    <source>
        <dbReference type="Google" id="ProtNLM"/>
    </source>
</evidence>
<evidence type="ECO:0000313" key="1">
    <source>
        <dbReference type="EMBL" id="OGL86654.1"/>
    </source>
</evidence>
<proteinExistence type="predicted"/>
<dbReference type="STRING" id="1802407.A3I40_00220"/>
<dbReference type="Gene3D" id="3.60.15.10">
    <property type="entry name" value="Ribonuclease Z/Hydroxyacylglutathione hydrolase-like"/>
    <property type="match status" value="1"/>
</dbReference>
<comment type="caution">
    <text evidence="1">The sequence shown here is derived from an EMBL/GenBank/DDBJ whole genome shotgun (WGS) entry which is preliminary data.</text>
</comment>
<organism evidence="1 2">
    <name type="scientific">Candidatus Uhrbacteria bacterium RIFCSPLOWO2_02_FULL_48_12</name>
    <dbReference type="NCBI Taxonomy" id="1802407"/>
    <lineage>
        <taxon>Bacteria</taxon>
        <taxon>Candidatus Uhriibacteriota</taxon>
    </lineage>
</organism>
<sequence length="199" mass="21744">MNITWLGQNCFKIEGKQASIIIDPVSGPGLKMPKTSADILVLPRPYPDHELAFLKNDPFVIQTPGEFENKGIFVEGQAFGSKAQIIYRLEVEGVRLGHLDNLDKKDEAAAGFLEDVDVLFVPVGGGAVLSPAEAAEVVSGIEPRLVIPMHYRQAGAPNLQPVEKFCQAMGVKSPERQSKVSITKKDLPNEETRLVILEI</sequence>
<gene>
    <name evidence="1" type="ORF">A3I40_00220</name>
</gene>
<reference evidence="1 2" key="1">
    <citation type="journal article" date="2016" name="Nat. Commun.">
        <title>Thousands of microbial genomes shed light on interconnected biogeochemical processes in an aquifer system.</title>
        <authorList>
            <person name="Anantharaman K."/>
            <person name="Brown C.T."/>
            <person name="Hug L.A."/>
            <person name="Sharon I."/>
            <person name="Castelle C.J."/>
            <person name="Probst A.J."/>
            <person name="Thomas B.C."/>
            <person name="Singh A."/>
            <person name="Wilkins M.J."/>
            <person name="Karaoz U."/>
            <person name="Brodie E.L."/>
            <person name="Williams K.H."/>
            <person name="Hubbard S.S."/>
            <person name="Banfield J.F."/>
        </authorList>
    </citation>
    <scope>NUCLEOTIDE SEQUENCE [LARGE SCALE GENOMIC DNA]</scope>
</reference>
<dbReference type="InterPro" id="IPR036866">
    <property type="entry name" value="RibonucZ/Hydroxyglut_hydro"/>
</dbReference>
<evidence type="ECO:0000313" key="2">
    <source>
        <dbReference type="Proteomes" id="UP000178723"/>
    </source>
</evidence>
<dbReference type="EMBL" id="MGEP01000045">
    <property type="protein sequence ID" value="OGL86654.1"/>
    <property type="molecule type" value="Genomic_DNA"/>
</dbReference>
<dbReference type="Pfam" id="PF13483">
    <property type="entry name" value="Lactamase_B_3"/>
    <property type="match status" value="1"/>
</dbReference>
<dbReference type="SUPFAM" id="SSF56281">
    <property type="entry name" value="Metallo-hydrolase/oxidoreductase"/>
    <property type="match status" value="1"/>
</dbReference>
<dbReference type="PANTHER" id="PTHR39189:SF1">
    <property type="entry name" value="UPF0173 METAL-DEPENDENT HYDROLASE YTKL"/>
    <property type="match status" value="1"/>
</dbReference>
<name>A0A1F7V9M4_9BACT</name>
<dbReference type="Proteomes" id="UP000178723">
    <property type="component" value="Unassembled WGS sequence"/>
</dbReference>
<dbReference type="PANTHER" id="PTHR39189">
    <property type="entry name" value="UPF0173 METAL-DEPENDENT HYDROLASE YTKL"/>
    <property type="match status" value="1"/>
</dbReference>
<accession>A0A1F7V9M4</accession>
<protein>
    <recommendedName>
        <fullName evidence="3">Zn-dependent hydrolase</fullName>
    </recommendedName>
</protein>
<dbReference type="AlphaFoldDB" id="A0A1F7V9M4"/>